<evidence type="ECO:0000256" key="11">
    <source>
        <dbReference type="ARBA" id="ARBA00048070"/>
    </source>
</evidence>
<dbReference type="InterPro" id="IPR000023">
    <property type="entry name" value="Phosphofructokinase_dom"/>
</dbReference>
<evidence type="ECO:0000313" key="14">
    <source>
        <dbReference type="EMBL" id="UWX05085.1"/>
    </source>
</evidence>
<evidence type="ECO:0000313" key="15">
    <source>
        <dbReference type="Proteomes" id="UP001058120"/>
    </source>
</evidence>
<evidence type="ECO:0000259" key="13">
    <source>
        <dbReference type="Pfam" id="PF00365"/>
    </source>
</evidence>
<dbReference type="Gene3D" id="3.40.50.450">
    <property type="match status" value="1"/>
</dbReference>
<keyword evidence="15" id="KW-1185">Reference proteome</keyword>
<keyword evidence="7" id="KW-0067">ATP-binding</keyword>
<comment type="cofactor">
    <cofactor evidence="1">
        <name>Mg(2+)</name>
        <dbReference type="ChEBI" id="CHEBI:18420"/>
    </cofactor>
</comment>
<dbReference type="InterPro" id="IPR035966">
    <property type="entry name" value="PKF_sf"/>
</dbReference>
<dbReference type="Pfam" id="PF00365">
    <property type="entry name" value="PFK"/>
    <property type="match status" value="1"/>
</dbReference>
<keyword evidence="3" id="KW-0808">Transferase</keyword>
<comment type="similarity">
    <text evidence="10">Belongs to the phosphofructokinase type A (PFKA) family.</text>
</comment>
<dbReference type="PRINTS" id="PR00476">
    <property type="entry name" value="PHFRCTKINASE"/>
</dbReference>
<dbReference type="InterPro" id="IPR050929">
    <property type="entry name" value="PFKA"/>
</dbReference>
<keyword evidence="4" id="KW-0479">Metal-binding</keyword>
<evidence type="ECO:0000256" key="6">
    <source>
        <dbReference type="ARBA" id="ARBA00022777"/>
    </source>
</evidence>
<evidence type="ECO:0000256" key="10">
    <source>
        <dbReference type="ARBA" id="ARBA00038478"/>
    </source>
</evidence>
<comment type="catalytic activity">
    <reaction evidence="12">
        <text>beta-D-fructose 6-phosphate + diphosphate = beta-D-fructose 1,6-bisphosphate + phosphate + H(+)</text>
        <dbReference type="Rhea" id="RHEA:13613"/>
        <dbReference type="ChEBI" id="CHEBI:15378"/>
        <dbReference type="ChEBI" id="CHEBI:32966"/>
        <dbReference type="ChEBI" id="CHEBI:33019"/>
        <dbReference type="ChEBI" id="CHEBI:43474"/>
        <dbReference type="ChEBI" id="CHEBI:57634"/>
        <dbReference type="EC" id="2.7.1.90"/>
    </reaction>
</comment>
<comment type="catalytic activity">
    <reaction evidence="11">
        <text>beta-D-fructose 6-phosphate + ATP = beta-D-fructose 1,6-bisphosphate + ADP + H(+)</text>
        <dbReference type="Rhea" id="RHEA:16109"/>
        <dbReference type="ChEBI" id="CHEBI:15378"/>
        <dbReference type="ChEBI" id="CHEBI:30616"/>
        <dbReference type="ChEBI" id="CHEBI:32966"/>
        <dbReference type="ChEBI" id="CHEBI:57634"/>
        <dbReference type="ChEBI" id="CHEBI:456216"/>
        <dbReference type="EC" id="2.7.1.11"/>
    </reaction>
</comment>
<evidence type="ECO:0000256" key="3">
    <source>
        <dbReference type="ARBA" id="ARBA00022679"/>
    </source>
</evidence>
<dbReference type="NCBIfam" id="NF005301">
    <property type="entry name" value="PRK06830.1"/>
    <property type="match status" value="1"/>
</dbReference>
<evidence type="ECO:0000256" key="2">
    <source>
        <dbReference type="ARBA" id="ARBA00003138"/>
    </source>
</evidence>
<protein>
    <submittedName>
        <fullName evidence="14">ATP-dependent 6-phosphofructokinase</fullName>
    </submittedName>
</protein>
<proteinExistence type="inferred from homology"/>
<dbReference type="InterPro" id="IPR012004">
    <property type="entry name" value="PyroP-dep_PFK_TP0108"/>
</dbReference>
<organism evidence="14 15">
    <name type="scientific">Taurinivorans muris</name>
    <dbReference type="NCBI Taxonomy" id="2787751"/>
    <lineage>
        <taxon>Bacteria</taxon>
        <taxon>Pseudomonadati</taxon>
        <taxon>Thermodesulfobacteriota</taxon>
        <taxon>Desulfovibrionia</taxon>
        <taxon>Desulfovibrionales</taxon>
        <taxon>Desulfovibrionaceae</taxon>
        <taxon>Taurinivorans</taxon>
    </lineage>
</organism>
<evidence type="ECO:0000256" key="7">
    <source>
        <dbReference type="ARBA" id="ARBA00022840"/>
    </source>
</evidence>
<dbReference type="Proteomes" id="UP001058120">
    <property type="component" value="Chromosome"/>
</dbReference>
<keyword evidence="5" id="KW-0547">Nucleotide-binding</keyword>
<feature type="domain" description="Phosphofructokinase" evidence="13">
    <location>
        <begin position="71"/>
        <end position="377"/>
    </location>
</feature>
<evidence type="ECO:0000256" key="9">
    <source>
        <dbReference type="ARBA" id="ARBA00023152"/>
    </source>
</evidence>
<dbReference type="RefSeq" id="WP_334314647.1">
    <property type="nucleotide sequence ID" value="NZ_CP065938.1"/>
</dbReference>
<name>A0ABY5XYW1_9BACT</name>
<comment type="function">
    <text evidence="2">Catalyzes the phosphorylation of D-fructose 6-phosphate, the first committing step of glycolysis. Uses inorganic phosphate (PPi) as phosphoryl donor instead of ATP like common ATP-dependent phosphofructokinases (ATP-PFKs), which renders the reaction reversible, and can thus function both in glycolysis and gluconeogenesis. Consistently, PPi-PFK can replace the enzymes of both the forward (ATP-PFK) and reverse (fructose-bisphosphatase (FBPase)) reactions.</text>
</comment>
<evidence type="ECO:0000256" key="8">
    <source>
        <dbReference type="ARBA" id="ARBA00022842"/>
    </source>
</evidence>
<dbReference type="EMBL" id="CP065938">
    <property type="protein sequence ID" value="UWX05085.1"/>
    <property type="molecule type" value="Genomic_DNA"/>
</dbReference>
<dbReference type="InterPro" id="IPR022953">
    <property type="entry name" value="ATP_PFK"/>
</dbReference>
<keyword evidence="6" id="KW-0418">Kinase</keyword>
<evidence type="ECO:0000256" key="12">
    <source>
        <dbReference type="ARBA" id="ARBA00048072"/>
    </source>
</evidence>
<dbReference type="PANTHER" id="PTHR45770">
    <property type="entry name" value="ATP-DEPENDENT 6-PHOSPHOFRUCTOKINASE 1"/>
    <property type="match status" value="1"/>
</dbReference>
<evidence type="ECO:0000256" key="4">
    <source>
        <dbReference type="ARBA" id="ARBA00022723"/>
    </source>
</evidence>
<evidence type="ECO:0000256" key="1">
    <source>
        <dbReference type="ARBA" id="ARBA00001946"/>
    </source>
</evidence>
<dbReference type="SUPFAM" id="SSF53784">
    <property type="entry name" value="Phosphofructokinase"/>
    <property type="match status" value="1"/>
</dbReference>
<dbReference type="PIRSF" id="PIRSF000534">
    <property type="entry name" value="PPi_PFK_TP0108"/>
    <property type="match status" value="1"/>
</dbReference>
<gene>
    <name evidence="14" type="ORF">JBF11_06290</name>
</gene>
<keyword evidence="9" id="KW-0324">Glycolysis</keyword>
<reference evidence="14" key="1">
    <citation type="submission" date="2020-12" db="EMBL/GenBank/DDBJ databases">
        <title>Taurinivorans muris gen. nov., sp. nov., fundamental and realized metabolic niche of a ubiquitous sulfidogenic bacterium in the murine intestine.</title>
        <authorList>
            <person name="Ye H."/>
            <person name="Hanson B.T."/>
            <person name="Loy A."/>
        </authorList>
    </citation>
    <scope>NUCLEOTIDE SEQUENCE</scope>
    <source>
        <strain evidence="14">LT0009</strain>
    </source>
</reference>
<keyword evidence="8" id="KW-0460">Magnesium</keyword>
<evidence type="ECO:0000256" key="5">
    <source>
        <dbReference type="ARBA" id="ARBA00022741"/>
    </source>
</evidence>
<sequence>MQKTFTIKTLGQCGFDNPRKHGAISDEYIPVYVSEEFMKACGNASENDAATLYFQEAGPREKIFFEPEKTKVAIVTCGGLCPGLNDVIRSIVMELWHGYGVRDIIGIPYGLEGFIPKKYGHKLIELTPDVVSTIYMLGGTILGSSRGAQNFDEIADFLNEKGINLLFVLGGDGTMKAAKAISTAVKEHGLTLSVIGIPKTIDNDINFVEQSFGFATAVDEATKAIAAAHTEAVGMNNGIGIVKLMGRESGFIAAHAAVSLSLVNFVLIPEVRFALHGEGGLLPALEERLAKRHHAVIVVAEGAGQYLMQETGQKDSSGNIILQDIGGYLQKEIKAYFREKDFPVVIKYIDPSYMVRAVPANAHDRVYCGFLGRLAVDAGMSGKTEMVVSKLMGRFVHLPFELVTKQRRKLDIASHYWHSVLAATGQGHLKGML</sequence>
<accession>A0ABY5XYW1</accession>